<dbReference type="OrthoDB" id="5372935at2759"/>
<protein>
    <recommendedName>
        <fullName evidence="3">F-box domain-containing protein</fullName>
    </recommendedName>
</protein>
<organism evidence="1 2">
    <name type="scientific">Clathrospora elynae</name>
    <dbReference type="NCBI Taxonomy" id="706981"/>
    <lineage>
        <taxon>Eukaryota</taxon>
        <taxon>Fungi</taxon>
        <taxon>Dikarya</taxon>
        <taxon>Ascomycota</taxon>
        <taxon>Pezizomycotina</taxon>
        <taxon>Dothideomycetes</taxon>
        <taxon>Pleosporomycetidae</taxon>
        <taxon>Pleosporales</taxon>
        <taxon>Diademaceae</taxon>
        <taxon>Clathrospora</taxon>
    </lineage>
</organism>
<keyword evidence="2" id="KW-1185">Reference proteome</keyword>
<dbReference type="Proteomes" id="UP000800038">
    <property type="component" value="Unassembled WGS sequence"/>
</dbReference>
<proteinExistence type="predicted"/>
<evidence type="ECO:0000313" key="1">
    <source>
        <dbReference type="EMBL" id="KAF1937958.1"/>
    </source>
</evidence>
<dbReference type="PANTHER" id="PTHR42085:SF1">
    <property type="entry name" value="F-BOX DOMAIN-CONTAINING PROTEIN"/>
    <property type="match status" value="1"/>
</dbReference>
<dbReference type="PANTHER" id="PTHR42085">
    <property type="entry name" value="F-BOX DOMAIN-CONTAINING PROTEIN"/>
    <property type="match status" value="1"/>
</dbReference>
<name>A0A6A5SEH5_9PLEO</name>
<dbReference type="EMBL" id="ML976120">
    <property type="protein sequence ID" value="KAF1937958.1"/>
    <property type="molecule type" value="Genomic_DNA"/>
</dbReference>
<accession>A0A6A5SEH5</accession>
<evidence type="ECO:0000313" key="2">
    <source>
        <dbReference type="Proteomes" id="UP000800038"/>
    </source>
</evidence>
<dbReference type="InterPro" id="IPR038883">
    <property type="entry name" value="AN11006-like"/>
</dbReference>
<reference evidence="1" key="1">
    <citation type="journal article" date="2020" name="Stud. Mycol.">
        <title>101 Dothideomycetes genomes: a test case for predicting lifestyles and emergence of pathogens.</title>
        <authorList>
            <person name="Haridas S."/>
            <person name="Albert R."/>
            <person name="Binder M."/>
            <person name="Bloem J."/>
            <person name="Labutti K."/>
            <person name="Salamov A."/>
            <person name="Andreopoulos B."/>
            <person name="Baker S."/>
            <person name="Barry K."/>
            <person name="Bills G."/>
            <person name="Bluhm B."/>
            <person name="Cannon C."/>
            <person name="Castanera R."/>
            <person name="Culley D."/>
            <person name="Daum C."/>
            <person name="Ezra D."/>
            <person name="Gonzalez J."/>
            <person name="Henrissat B."/>
            <person name="Kuo A."/>
            <person name="Liang C."/>
            <person name="Lipzen A."/>
            <person name="Lutzoni F."/>
            <person name="Magnuson J."/>
            <person name="Mondo S."/>
            <person name="Nolan M."/>
            <person name="Ohm R."/>
            <person name="Pangilinan J."/>
            <person name="Park H.-J."/>
            <person name="Ramirez L."/>
            <person name="Alfaro M."/>
            <person name="Sun H."/>
            <person name="Tritt A."/>
            <person name="Yoshinaga Y."/>
            <person name="Zwiers L.-H."/>
            <person name="Turgeon B."/>
            <person name="Goodwin S."/>
            <person name="Spatafora J."/>
            <person name="Crous P."/>
            <person name="Grigoriev I."/>
        </authorList>
    </citation>
    <scope>NUCLEOTIDE SEQUENCE</scope>
    <source>
        <strain evidence="1">CBS 161.51</strain>
    </source>
</reference>
<sequence>MAVFTLADLPSRGPASSKMPLHFHRTAQKQRQTFSVADAVHVKLRLQALDKAISSLSPEDHDGSHVQQQMAKAWQPRPSHEAMYLDGSEEFYLLLADVAQPDLIPDVYIGAYRTVLQGQHHVNEHKSQCKGCRVHYLTFSEIRCLLADIDRICDTDLDGAFSRLDDKVPPFAFLRLPAELRLHVYSFLIPRAPEIPLIRPDADPKAPRRRPRLHVMRVSKQLHGEVRKYMYEGRTLFMAVGRDEPCKALSDTYSGHHYEAIASMNPETRQLFQRLEVRVCPYPRWTSEAHRCLAAPTVKDLMRHLFNALSSLETLVISFDPNPARHLPTSLAYQDREDMVRTTEWLIDEIPASIKVEWDQAHSVRLFGSVVEQMLLLALQDRGSKKITETAAAYLRHCFDRDGRIMMMPR</sequence>
<dbReference type="AlphaFoldDB" id="A0A6A5SEH5"/>
<evidence type="ECO:0008006" key="3">
    <source>
        <dbReference type="Google" id="ProtNLM"/>
    </source>
</evidence>
<gene>
    <name evidence="1" type="ORF">EJ02DRAFT_39784</name>
</gene>